<proteinExistence type="predicted"/>
<dbReference type="SUPFAM" id="SSF55469">
    <property type="entry name" value="FMN-dependent nitroreductase-like"/>
    <property type="match status" value="2"/>
</dbReference>
<evidence type="ECO:0000313" key="2">
    <source>
        <dbReference type="Proteomes" id="UP000399805"/>
    </source>
</evidence>
<dbReference type="Gene3D" id="3.40.109.10">
    <property type="entry name" value="NADH Oxidase"/>
    <property type="match status" value="1"/>
</dbReference>
<evidence type="ECO:0008006" key="3">
    <source>
        <dbReference type="Google" id="ProtNLM"/>
    </source>
</evidence>
<name>A0A6I8M191_9PSEU</name>
<dbReference type="EMBL" id="CABVGP010000002">
    <property type="protein sequence ID" value="VVJ21715.1"/>
    <property type="molecule type" value="Genomic_DNA"/>
</dbReference>
<accession>A0A6I8M191</accession>
<gene>
    <name evidence="1" type="ORF">AA23TX_06736</name>
</gene>
<dbReference type="Proteomes" id="UP000399805">
    <property type="component" value="Unassembled WGS sequence"/>
</dbReference>
<dbReference type="InterPro" id="IPR000415">
    <property type="entry name" value="Nitroreductase-like"/>
</dbReference>
<sequence length="329" mass="35120">MTAAAPAALTTEQIGFLARAVSRAPSVHNSQPWQLGVRGTEVDLLERPGIELCRQDPFGRDRMLSCGTALTDLELAVRALGRDCHVEYRGRADVVATVTIGRPRPASPRDFALYHAIARRRSHRRAFFGSRVPEGVRTAVAASGETTGVHVVEPGRLDKLAELLGFATRVLREDRGYQRELELWTAHTHGWGAIGDGVPEDAMSPEALPVAGLVRRDTPVPDDVVLAERLAAENLLVVCTDGDAPADHLAAGAALQRIWLTATAKALVGSVLTQPLHLTGFRARLVSELALPGVPQAIFRFGYPAVPAAPSPRLPLGEVVPGGPTGGLR</sequence>
<dbReference type="NCBIfam" id="NF047509">
    <property type="entry name" value="Rv3131_FMN_oxido"/>
    <property type="match status" value="1"/>
</dbReference>
<organism evidence="1 2">
    <name type="scientific">Amycolatopsis camponoti</name>
    <dbReference type="NCBI Taxonomy" id="2606593"/>
    <lineage>
        <taxon>Bacteria</taxon>
        <taxon>Bacillati</taxon>
        <taxon>Actinomycetota</taxon>
        <taxon>Actinomycetes</taxon>
        <taxon>Pseudonocardiales</taxon>
        <taxon>Pseudonocardiaceae</taxon>
        <taxon>Amycolatopsis</taxon>
    </lineage>
</organism>
<keyword evidence="2" id="KW-1185">Reference proteome</keyword>
<dbReference type="RefSeq" id="WP_196425630.1">
    <property type="nucleotide sequence ID" value="NZ_CABVGP010000002.1"/>
</dbReference>
<evidence type="ECO:0000313" key="1">
    <source>
        <dbReference type="EMBL" id="VVJ21715.1"/>
    </source>
</evidence>
<protein>
    <recommendedName>
        <fullName evidence="3">Nitroreductase</fullName>
    </recommendedName>
</protein>
<dbReference type="AlphaFoldDB" id="A0A6I8M191"/>
<dbReference type="GO" id="GO:0016491">
    <property type="term" value="F:oxidoreductase activity"/>
    <property type="evidence" value="ECO:0007669"/>
    <property type="project" value="InterPro"/>
</dbReference>
<reference evidence="1 2" key="1">
    <citation type="submission" date="2019-09" db="EMBL/GenBank/DDBJ databases">
        <authorList>
            <person name="Leyn A S."/>
        </authorList>
    </citation>
    <scope>NUCLEOTIDE SEQUENCE [LARGE SCALE GENOMIC DNA]</scope>
    <source>
        <strain evidence="1">AA231_1</strain>
    </source>
</reference>